<protein>
    <submittedName>
        <fullName evidence="1">Uncharacterized protein</fullName>
    </submittedName>
</protein>
<evidence type="ECO:0000313" key="1">
    <source>
        <dbReference type="EMBL" id="BCE19300.1"/>
    </source>
</evidence>
<reference evidence="5" key="2">
    <citation type="submission" date="2020-05" db="EMBL/GenBank/DDBJ databases">
        <title>Complete genome sequence of Bradyrhizobium diazoefficiens XF10 isolated from soybean nodule.</title>
        <authorList>
            <person name="Noda R."/>
            <person name="Kakizaki K."/>
            <person name="Minamisawa K."/>
        </authorList>
    </citation>
    <scope>NUCLEOTIDE SEQUENCE</scope>
    <source>
        <strain evidence="5">XF10</strain>
    </source>
</reference>
<reference evidence="1" key="1">
    <citation type="submission" date="2020-05" db="EMBL/GenBank/DDBJ databases">
        <title>Complete genome sequence of Bradyrhizobium diazoefficiens XF1 isolated from soybean nodule.</title>
        <authorList>
            <person name="Noda R."/>
            <person name="Kakizaki K."/>
            <person name="Minamisawa K."/>
        </authorList>
    </citation>
    <scope>NUCLEOTIDE SEQUENCE</scope>
    <source>
        <strain evidence="1">XF1</strain>
    </source>
</reference>
<reference evidence="2" key="3">
    <citation type="submission" date="2020-05" db="EMBL/GenBank/DDBJ databases">
        <title>Complete genome sequence of Bradyrhizobium diazoefficiens XF2 isolated from soybean nodule.</title>
        <authorList>
            <person name="Noda R."/>
            <person name="Kakizaki K."/>
            <person name="Minamisawa K."/>
        </authorList>
    </citation>
    <scope>NUCLEOTIDE SEQUENCE</scope>
    <source>
        <strain evidence="2">XF2</strain>
    </source>
</reference>
<reference evidence="3" key="4">
    <citation type="submission" date="2020-05" db="EMBL/GenBank/DDBJ databases">
        <title>Complete genome sequence of Bradyrhizobium diazoefficiens XF3 isolated from soybean nodule.</title>
        <authorList>
            <person name="Noda R."/>
            <person name="Kakizaki K."/>
            <person name="Minamisawa K."/>
        </authorList>
    </citation>
    <scope>NUCLEOTIDE SEQUENCE</scope>
    <source>
        <strain evidence="3">XF3</strain>
    </source>
</reference>
<reference evidence="4" key="5">
    <citation type="submission" date="2020-05" db="EMBL/GenBank/DDBJ databases">
        <title>Complete genome sequence of Bradyrhizobium diazoefficiens XF8 isolated from soybean nodule.</title>
        <authorList>
            <person name="Noda R."/>
            <person name="Kakizaki K."/>
            <person name="Minamisawa K."/>
        </authorList>
    </citation>
    <scope>NUCLEOTIDE SEQUENCE</scope>
    <source>
        <strain evidence="4">XF8</strain>
    </source>
</reference>
<evidence type="ECO:0000313" key="2">
    <source>
        <dbReference type="EMBL" id="BCE28162.1"/>
    </source>
</evidence>
<proteinExistence type="predicted"/>
<dbReference type="AlphaFoldDB" id="A0A809WW83"/>
<evidence type="ECO:0000313" key="3">
    <source>
        <dbReference type="EMBL" id="BCE36897.1"/>
    </source>
</evidence>
<dbReference type="EMBL" id="AP023091">
    <property type="protein sequence ID" value="BCE19300.1"/>
    <property type="molecule type" value="Genomic_DNA"/>
</dbReference>
<accession>A0A809WW83</accession>
<dbReference type="EMBL" id="AP023097">
    <property type="protein sequence ID" value="BCE71829.1"/>
    <property type="molecule type" value="Genomic_DNA"/>
</dbReference>
<sequence>MHIGVCNQPQKPEKNVMANINLSSQSIAGARAGQRAATARKVIEWRAPAPRRRGFHMIHGMKPMARMLAAIRRGLALSDLDRCCAIWWLYRLHFGFTGDVMLGLAAVRIAQERSRCGI</sequence>
<dbReference type="EMBL" id="AP023093">
    <property type="protein sequence ID" value="BCE36897.1"/>
    <property type="molecule type" value="Genomic_DNA"/>
</dbReference>
<dbReference type="EMBL" id="AP023099">
    <property type="protein sequence ID" value="BCE89084.1"/>
    <property type="molecule type" value="Genomic_DNA"/>
</dbReference>
<evidence type="ECO:0000313" key="5">
    <source>
        <dbReference type="EMBL" id="BCE89084.1"/>
    </source>
</evidence>
<gene>
    <name evidence="5" type="ORF">XF10B_18820</name>
    <name evidence="1" type="ORF">XF1B_19810</name>
    <name evidence="2" type="ORF">XF2B_19310</name>
    <name evidence="3" type="ORF">XF3B_19280</name>
    <name evidence="4" type="ORF">XF8B_19400</name>
</gene>
<dbReference type="EMBL" id="AP023092">
    <property type="protein sequence ID" value="BCE28162.1"/>
    <property type="molecule type" value="Genomic_DNA"/>
</dbReference>
<evidence type="ECO:0000313" key="4">
    <source>
        <dbReference type="EMBL" id="BCE71829.1"/>
    </source>
</evidence>
<name>A0A809WW83_9BRAD</name>
<organism evidence="1">
    <name type="scientific">Bradyrhizobium diazoefficiens</name>
    <dbReference type="NCBI Taxonomy" id="1355477"/>
    <lineage>
        <taxon>Bacteria</taxon>
        <taxon>Pseudomonadati</taxon>
        <taxon>Pseudomonadota</taxon>
        <taxon>Alphaproteobacteria</taxon>
        <taxon>Hyphomicrobiales</taxon>
        <taxon>Nitrobacteraceae</taxon>
        <taxon>Bradyrhizobium</taxon>
    </lineage>
</organism>